<keyword evidence="3" id="KW-1185">Reference proteome</keyword>
<feature type="compositionally biased region" description="Acidic residues" evidence="1">
    <location>
        <begin position="489"/>
        <end position="514"/>
    </location>
</feature>
<dbReference type="OrthoDB" id="5421041at2759"/>
<proteinExistence type="predicted"/>
<dbReference type="Proteomes" id="UP000053342">
    <property type="component" value="Unassembled WGS sequence"/>
</dbReference>
<feature type="compositionally biased region" description="Low complexity" evidence="1">
    <location>
        <begin position="20"/>
        <end position="29"/>
    </location>
</feature>
<protein>
    <submittedName>
        <fullName evidence="2">Uncharacterized protein</fullName>
    </submittedName>
</protein>
<dbReference type="HOGENOM" id="CLU_030374_0_0_1"/>
<feature type="region of interest" description="Disordered" evidence="1">
    <location>
        <begin position="1"/>
        <end position="59"/>
    </location>
</feature>
<accession>A0A0D2AD44</accession>
<evidence type="ECO:0000313" key="3">
    <source>
        <dbReference type="Proteomes" id="UP000053342"/>
    </source>
</evidence>
<feature type="region of interest" description="Disordered" evidence="1">
    <location>
        <begin position="439"/>
        <end position="514"/>
    </location>
</feature>
<name>A0A0D2AD44_9EURO</name>
<feature type="compositionally biased region" description="Polar residues" evidence="1">
    <location>
        <begin position="446"/>
        <end position="460"/>
    </location>
</feature>
<sequence length="514" mass="56660">MSETATVEAAIEPEAHTTEQTESSSAEQSPDTGDDNVATKENEKETEAEPVEEKSDDATLATTEREGTLVAQDAHVLHTSADTTFEQAAKTFLNIHRDEVAQRDEEIFKLRAELKRIREALKAIESAGDLAESSRDVPAVHNQELTEDDPDLTFQKIKDIWETCFNAVHSVIEEDDVKESLSDWSIVNWSELEDKMPGFSAFPVESSNKRSRTMLVMALLAKSLEEYILTPNYLFEDDDELRFILHKMTDTKKKSQVRSLFLFMSGSEDFKDEVEKVKAFRVENAVSGAVRPIQSLLSEALCEKVKARLADILCDVVTAWEPLQRYESHFEVSTEPGRAGREWLTLHLMDNNTVVLETVNSSAFEVNPVMAVVFPRVCAIDRSRRPAFTTAFPGVVFQKSQAMIEESDTVCVDRVTVPEVESSTVAAAAAVTAKASEAEAEATAENVQPPTAQDVATTEPEQVPTVVQAVKGETKPIEGQPAVPITGSESEDSSSDGESDDDEDSGTESNTEEN</sequence>
<organism evidence="2 3">
    <name type="scientific">Exophiala oligosperma</name>
    <dbReference type="NCBI Taxonomy" id="215243"/>
    <lineage>
        <taxon>Eukaryota</taxon>
        <taxon>Fungi</taxon>
        <taxon>Dikarya</taxon>
        <taxon>Ascomycota</taxon>
        <taxon>Pezizomycotina</taxon>
        <taxon>Eurotiomycetes</taxon>
        <taxon>Chaetothyriomycetidae</taxon>
        <taxon>Chaetothyriales</taxon>
        <taxon>Herpotrichiellaceae</taxon>
        <taxon>Exophiala</taxon>
    </lineage>
</organism>
<evidence type="ECO:0000256" key="1">
    <source>
        <dbReference type="SAM" id="MobiDB-lite"/>
    </source>
</evidence>
<dbReference type="GeneID" id="27362165"/>
<dbReference type="AlphaFoldDB" id="A0A0D2AD44"/>
<evidence type="ECO:0000313" key="2">
    <source>
        <dbReference type="EMBL" id="KIW38131.1"/>
    </source>
</evidence>
<dbReference type="RefSeq" id="XP_016258347.1">
    <property type="nucleotide sequence ID" value="XM_016411593.1"/>
</dbReference>
<gene>
    <name evidence="2" type="ORF">PV06_10091</name>
</gene>
<reference evidence="2 3" key="1">
    <citation type="submission" date="2015-01" db="EMBL/GenBank/DDBJ databases">
        <title>The Genome Sequence of Exophiala oligosperma CBS72588.</title>
        <authorList>
            <consortium name="The Broad Institute Genomics Platform"/>
            <person name="Cuomo C."/>
            <person name="de Hoog S."/>
            <person name="Gorbushina A."/>
            <person name="Stielow B."/>
            <person name="Teixiera M."/>
            <person name="Abouelleil A."/>
            <person name="Chapman S.B."/>
            <person name="Priest M."/>
            <person name="Young S.K."/>
            <person name="Wortman J."/>
            <person name="Nusbaum C."/>
            <person name="Birren B."/>
        </authorList>
    </citation>
    <scope>NUCLEOTIDE SEQUENCE [LARGE SCALE GENOMIC DNA]</scope>
    <source>
        <strain evidence="2 3">CBS 72588</strain>
    </source>
</reference>
<dbReference type="VEuPathDB" id="FungiDB:PV06_10091"/>
<feature type="compositionally biased region" description="Basic and acidic residues" evidence="1">
    <location>
        <begin position="37"/>
        <end position="59"/>
    </location>
</feature>
<dbReference type="EMBL" id="KN847342">
    <property type="protein sequence ID" value="KIW38131.1"/>
    <property type="molecule type" value="Genomic_DNA"/>
</dbReference>